<dbReference type="EMBL" id="CP120956">
    <property type="protein sequence ID" value="WFF81219.1"/>
    <property type="molecule type" value="Genomic_DNA"/>
</dbReference>
<dbReference type="PANTHER" id="PTHR42928:SF5">
    <property type="entry name" value="BLR1237 PROTEIN"/>
    <property type="match status" value="1"/>
</dbReference>
<keyword evidence="2" id="KW-0732">Signal</keyword>
<evidence type="ECO:0000313" key="4">
    <source>
        <dbReference type="Proteomes" id="UP001219066"/>
    </source>
</evidence>
<protein>
    <submittedName>
        <fullName evidence="3">Tripartite tricarboxylate transporter substrate binding protein</fullName>
    </submittedName>
</protein>
<evidence type="ECO:0000313" key="3">
    <source>
        <dbReference type="EMBL" id="WFF81219.1"/>
    </source>
</evidence>
<evidence type="ECO:0000256" key="1">
    <source>
        <dbReference type="ARBA" id="ARBA00006987"/>
    </source>
</evidence>
<dbReference type="PANTHER" id="PTHR42928">
    <property type="entry name" value="TRICARBOXYLATE-BINDING PROTEIN"/>
    <property type="match status" value="1"/>
</dbReference>
<dbReference type="InterPro" id="IPR005064">
    <property type="entry name" value="BUG"/>
</dbReference>
<dbReference type="Pfam" id="PF03401">
    <property type="entry name" value="TctC"/>
    <property type="match status" value="1"/>
</dbReference>
<reference evidence="3" key="1">
    <citation type="submission" date="2023-03" db="EMBL/GenBank/DDBJ databases">
        <title>Synergistic degradation of erythromycin by symbiotic bacteria Ery-6A and Ery-6B and application in simulated water remediation.</title>
        <authorList>
            <person name="Xu S."/>
        </authorList>
    </citation>
    <scope>NUCLEOTIDE SEQUENCE</scope>
    <source>
        <strain evidence="3">Ery-6A</strain>
    </source>
</reference>
<dbReference type="Proteomes" id="UP001219066">
    <property type="component" value="Chromosome"/>
</dbReference>
<dbReference type="Gene3D" id="3.40.190.150">
    <property type="entry name" value="Bordetella uptake gene, domain 1"/>
    <property type="match status" value="1"/>
</dbReference>
<comment type="similarity">
    <text evidence="1">Belongs to the UPF0065 (bug) family.</text>
</comment>
<dbReference type="Gene3D" id="3.40.190.10">
    <property type="entry name" value="Periplasmic binding protein-like II"/>
    <property type="match status" value="1"/>
</dbReference>
<dbReference type="SUPFAM" id="SSF53850">
    <property type="entry name" value="Periplasmic binding protein-like II"/>
    <property type="match status" value="1"/>
</dbReference>
<name>A0AAX3SM53_9BURK</name>
<organism evidence="3 4">
    <name type="scientific">Delftia tsuruhatensis</name>
    <dbReference type="NCBI Taxonomy" id="180282"/>
    <lineage>
        <taxon>Bacteria</taxon>
        <taxon>Pseudomonadati</taxon>
        <taxon>Pseudomonadota</taxon>
        <taxon>Betaproteobacteria</taxon>
        <taxon>Burkholderiales</taxon>
        <taxon>Comamonadaceae</taxon>
        <taxon>Delftia</taxon>
    </lineage>
</organism>
<dbReference type="RefSeq" id="WP_277849205.1">
    <property type="nucleotide sequence ID" value="NZ_CP120956.1"/>
</dbReference>
<dbReference type="PIRSF" id="PIRSF017082">
    <property type="entry name" value="YflP"/>
    <property type="match status" value="1"/>
</dbReference>
<dbReference type="InterPro" id="IPR042100">
    <property type="entry name" value="Bug_dom1"/>
</dbReference>
<evidence type="ECO:0000256" key="2">
    <source>
        <dbReference type="SAM" id="SignalP"/>
    </source>
</evidence>
<sequence length="354" mass="36860">MIPTIAGLARRARFALQLPKFGSQVLPALLASALLAAAAQRAAAAEPAFPQGPISIIVPFAAGGSLDATARVLGKKVNELLGQPVVIVNRPGAGSAVGARAAATAKPDGYTLFIASGSAFGFVHLLVRNHEFSLKDYAPIAGLGIYTSLFAVSDKTPAKTLPELVALANSRPGGLSICSTGANGINHLQLEMFRFAFQKNHPGQKLNITHVPYNGVAPALTAIKAGDVDACVLPYSSLVKQMDGAGLRVIAVQRPTRLPLLPSAGTTGEQGYPELDGNEQLVTISAPAGTPAPVLQRLEAAFRDAMNDPAIMKSLNDLEVQPRFVGSVEARKWLEGDVKKLSGVIREAGLGTNP</sequence>
<gene>
    <name evidence="3" type="ORF">PYR84_00690</name>
</gene>
<feature type="chain" id="PRO_5043433004" evidence="2">
    <location>
        <begin position="45"/>
        <end position="354"/>
    </location>
</feature>
<dbReference type="CDD" id="cd07012">
    <property type="entry name" value="PBP2_Bug_TTT"/>
    <property type="match status" value="1"/>
</dbReference>
<proteinExistence type="inferred from homology"/>
<dbReference type="AlphaFoldDB" id="A0AAX3SM53"/>
<accession>A0AAX3SM53</accession>
<feature type="signal peptide" evidence="2">
    <location>
        <begin position="1"/>
        <end position="44"/>
    </location>
</feature>